<protein>
    <submittedName>
        <fullName evidence="3">DNA-binding protein</fullName>
    </submittedName>
</protein>
<dbReference type="InterPro" id="IPR002878">
    <property type="entry name" value="ChsH2_C"/>
</dbReference>
<dbReference type="PANTHER" id="PTHR34075:SF5">
    <property type="entry name" value="BLR3430 PROTEIN"/>
    <property type="match status" value="1"/>
</dbReference>
<feature type="domain" description="ChsH2 C-terminal OB-fold" evidence="1">
    <location>
        <begin position="53"/>
        <end position="118"/>
    </location>
</feature>
<dbReference type="InterPro" id="IPR012340">
    <property type="entry name" value="NA-bd_OB-fold"/>
</dbReference>
<dbReference type="Gene3D" id="6.10.30.10">
    <property type="match status" value="1"/>
</dbReference>
<reference evidence="3 4" key="1">
    <citation type="submission" date="2018-02" db="EMBL/GenBank/DDBJ databases">
        <title>8 Nocardia nova and 1 Nocardia cyriacigeorgica strain used for evolution to TMP-SMX.</title>
        <authorList>
            <person name="Mehta H."/>
            <person name="Weng J."/>
            <person name="Shamoo Y."/>
        </authorList>
    </citation>
    <scope>NUCLEOTIDE SEQUENCE [LARGE SCALE GENOMIC DNA]</scope>
    <source>
        <strain evidence="3 4">MDA3139</strain>
    </source>
</reference>
<accession>A0A2S6AN61</accession>
<organism evidence="3 4">
    <name type="scientific">Nocardia nova</name>
    <dbReference type="NCBI Taxonomy" id="37330"/>
    <lineage>
        <taxon>Bacteria</taxon>
        <taxon>Bacillati</taxon>
        <taxon>Actinomycetota</taxon>
        <taxon>Actinomycetes</taxon>
        <taxon>Mycobacteriales</taxon>
        <taxon>Nocardiaceae</taxon>
        <taxon>Nocardia</taxon>
    </lineage>
</organism>
<proteinExistence type="predicted"/>
<dbReference type="InterPro" id="IPR022002">
    <property type="entry name" value="ChsH2_Znr"/>
</dbReference>
<dbReference type="AlphaFoldDB" id="A0A2S6AN61"/>
<dbReference type="EMBL" id="PSZC01000013">
    <property type="protein sequence ID" value="PPJ36660.1"/>
    <property type="molecule type" value="Genomic_DNA"/>
</dbReference>
<dbReference type="Pfam" id="PF01796">
    <property type="entry name" value="OB_ChsH2_C"/>
    <property type="match status" value="1"/>
</dbReference>
<dbReference type="RefSeq" id="WP_104377095.1">
    <property type="nucleotide sequence ID" value="NZ_PSZC01000013.1"/>
</dbReference>
<evidence type="ECO:0000313" key="4">
    <source>
        <dbReference type="Proteomes" id="UP000239874"/>
    </source>
</evidence>
<dbReference type="SUPFAM" id="SSF50249">
    <property type="entry name" value="Nucleic acid-binding proteins"/>
    <property type="match status" value="1"/>
</dbReference>
<keyword evidence="3" id="KW-0238">DNA-binding</keyword>
<feature type="domain" description="ChsH2 rubredoxin-like zinc ribbon" evidence="2">
    <location>
        <begin position="16"/>
        <end position="42"/>
    </location>
</feature>
<sequence>MNFQLPIPTPETRRFWDDAKLGRLTISYCLDTGRYFFYPRPVSPYTGTTNVEWRTISGRGRLHSYIINHRPLPGRNVVSPIIALVKLEEGPSMMSNIVDVLPEPDYLVLDMPLEVRFRQVSPEITLPVFAPATEVA</sequence>
<evidence type="ECO:0000259" key="2">
    <source>
        <dbReference type="Pfam" id="PF12172"/>
    </source>
</evidence>
<dbReference type="GO" id="GO:0003677">
    <property type="term" value="F:DNA binding"/>
    <property type="evidence" value="ECO:0007669"/>
    <property type="project" value="UniProtKB-KW"/>
</dbReference>
<name>A0A2S6AN61_9NOCA</name>
<comment type="caution">
    <text evidence="3">The sequence shown here is derived from an EMBL/GenBank/DDBJ whole genome shotgun (WGS) entry which is preliminary data.</text>
</comment>
<dbReference type="PANTHER" id="PTHR34075">
    <property type="entry name" value="BLR3430 PROTEIN"/>
    <property type="match status" value="1"/>
</dbReference>
<dbReference type="OrthoDB" id="7470921at2"/>
<dbReference type="InterPro" id="IPR052513">
    <property type="entry name" value="Thioester_dehydratase-like"/>
</dbReference>
<evidence type="ECO:0000259" key="1">
    <source>
        <dbReference type="Pfam" id="PF01796"/>
    </source>
</evidence>
<gene>
    <name evidence="3" type="ORF">C5E45_19825</name>
</gene>
<dbReference type="Proteomes" id="UP000239874">
    <property type="component" value="Unassembled WGS sequence"/>
</dbReference>
<dbReference type="Pfam" id="PF12172">
    <property type="entry name" value="zf-ChsH2"/>
    <property type="match status" value="1"/>
</dbReference>
<evidence type="ECO:0000313" key="3">
    <source>
        <dbReference type="EMBL" id="PPJ36660.1"/>
    </source>
</evidence>